<gene>
    <name evidence="1" type="ORF">HGD76_24280</name>
</gene>
<sequence length="117" mass="12909">MKICLLVSEVNGVAQPTPVADVLSQSGLVISGPRANDREAEIRRLAALFRDGSTNITFDYPNTIVEEVVESGFREGSKVKKTHVTIERNSRLRKEFSLVRPTAICDVCTLDTAKTYP</sequence>
<organism evidence="1 2">
    <name type="scientific">Dolichospermum flos-aquae CCAP 1403/13F</name>
    <dbReference type="NCBI Taxonomy" id="315271"/>
    <lineage>
        <taxon>Bacteria</taxon>
        <taxon>Bacillati</taxon>
        <taxon>Cyanobacteriota</taxon>
        <taxon>Cyanophyceae</taxon>
        <taxon>Nostocales</taxon>
        <taxon>Aphanizomenonaceae</taxon>
        <taxon>Dolichospermum</taxon>
    </lineage>
</organism>
<protein>
    <submittedName>
        <fullName evidence="1">Uncharacterized protein</fullName>
    </submittedName>
</protein>
<dbReference type="Proteomes" id="UP000502433">
    <property type="component" value="Chromosome"/>
</dbReference>
<evidence type="ECO:0000313" key="2">
    <source>
        <dbReference type="Proteomes" id="UP000502433"/>
    </source>
</evidence>
<dbReference type="AlphaFoldDB" id="A0A6H2C4S4"/>
<dbReference type="KEGG" id="dfs:HGD76_24280"/>
<name>A0A6H2C4S4_DOLFA</name>
<reference evidence="1 2" key="2">
    <citation type="submission" date="2020-04" db="EMBL/GenBank/DDBJ databases">
        <authorList>
            <person name="Fomenkov A."/>
            <person name="Anton B.P."/>
            <person name="Roberts R.J."/>
        </authorList>
    </citation>
    <scope>NUCLEOTIDE SEQUENCE [LARGE SCALE GENOMIC DNA]</scope>
    <source>
        <strain evidence="1 2">CCAP 1403/13f</strain>
    </source>
</reference>
<reference evidence="1 2" key="1">
    <citation type="submission" date="2020-04" db="EMBL/GenBank/DDBJ databases">
        <title>Genome-Wide Identification of 5-Methylcytosine Sites in Bacterial Genomes By High-Throughput Sequencing of MspJI Restriction Fragments.</title>
        <authorList>
            <person name="Wu V."/>
        </authorList>
    </citation>
    <scope>NUCLEOTIDE SEQUENCE [LARGE SCALE GENOMIC DNA]</scope>
    <source>
        <strain evidence="1 2">CCAP 1403/13f</strain>
    </source>
</reference>
<evidence type="ECO:0000313" key="1">
    <source>
        <dbReference type="EMBL" id="QJB46832.1"/>
    </source>
</evidence>
<dbReference type="RefSeq" id="WP_168697286.1">
    <property type="nucleotide sequence ID" value="NZ_CP051206.1"/>
</dbReference>
<proteinExistence type="predicted"/>
<accession>A0A6H2C4S4</accession>
<dbReference type="EMBL" id="CP051206">
    <property type="protein sequence ID" value="QJB46832.1"/>
    <property type="molecule type" value="Genomic_DNA"/>
</dbReference>